<dbReference type="Pfam" id="PF02214">
    <property type="entry name" value="BTB_2"/>
    <property type="match status" value="1"/>
</dbReference>
<evidence type="ECO:0000256" key="12">
    <source>
        <dbReference type="ARBA" id="ARBA00023303"/>
    </source>
</evidence>
<evidence type="ECO:0000313" key="16">
    <source>
        <dbReference type="EMBL" id="KAL2103851.1"/>
    </source>
</evidence>
<keyword evidence="6" id="KW-0631">Potassium channel</keyword>
<keyword evidence="4" id="KW-0633">Potassium transport</keyword>
<dbReference type="PANTHER" id="PTHR11537">
    <property type="entry name" value="VOLTAGE-GATED POTASSIUM CHANNEL"/>
    <property type="match status" value="1"/>
</dbReference>
<keyword evidence="2" id="KW-0813">Transport</keyword>
<dbReference type="SUPFAM" id="SSF81324">
    <property type="entry name" value="Voltage-gated potassium channels"/>
    <property type="match status" value="1"/>
</dbReference>
<keyword evidence="11 14" id="KW-0472">Membrane</keyword>
<feature type="compositionally biased region" description="Acidic residues" evidence="13">
    <location>
        <begin position="223"/>
        <end position="235"/>
    </location>
</feature>
<keyword evidence="17" id="KW-1185">Reference proteome</keyword>
<dbReference type="InterPro" id="IPR005821">
    <property type="entry name" value="Ion_trans_dom"/>
</dbReference>
<feature type="compositionally biased region" description="Low complexity" evidence="13">
    <location>
        <begin position="548"/>
        <end position="562"/>
    </location>
</feature>
<dbReference type="EMBL" id="JBHFQA010000001">
    <property type="protein sequence ID" value="KAL2103851.1"/>
    <property type="molecule type" value="Genomic_DNA"/>
</dbReference>
<dbReference type="InterPro" id="IPR003968">
    <property type="entry name" value="K_chnl_volt-dep_Kv"/>
</dbReference>
<comment type="caution">
    <text evidence="16">The sequence shown here is derived from an EMBL/GenBank/DDBJ whole genome shotgun (WGS) entry which is preliminary data.</text>
</comment>
<dbReference type="FunFam" id="1.20.120.350:FF:000024">
    <property type="entry name" value="Potassium voltage-gated channel subfamily G member 1"/>
    <property type="match status" value="1"/>
</dbReference>
<feature type="transmembrane region" description="Helical" evidence="14">
    <location>
        <begin position="480"/>
        <end position="504"/>
    </location>
</feature>
<evidence type="ECO:0000256" key="11">
    <source>
        <dbReference type="ARBA" id="ARBA00023136"/>
    </source>
</evidence>
<dbReference type="InterPro" id="IPR011333">
    <property type="entry name" value="SKP1/BTB/POZ_sf"/>
</dbReference>
<feature type="region of interest" description="Disordered" evidence="13">
    <location>
        <begin position="219"/>
        <end position="240"/>
    </location>
</feature>
<evidence type="ECO:0000256" key="13">
    <source>
        <dbReference type="SAM" id="MobiDB-lite"/>
    </source>
</evidence>
<dbReference type="FunFam" id="1.10.287.70:FF:000005">
    <property type="entry name" value="potassium voltage-gated channel subfamily G member 1"/>
    <property type="match status" value="1"/>
</dbReference>
<dbReference type="GO" id="GO:0015459">
    <property type="term" value="F:potassium channel regulator activity"/>
    <property type="evidence" value="ECO:0007669"/>
    <property type="project" value="UniProtKB-ARBA"/>
</dbReference>
<name>A0ABD1KXV1_9TELE</name>
<dbReference type="InterPro" id="IPR003131">
    <property type="entry name" value="T1-type_BTB"/>
</dbReference>
<evidence type="ECO:0000256" key="7">
    <source>
        <dbReference type="ARBA" id="ARBA00022882"/>
    </source>
</evidence>
<keyword evidence="8" id="KW-0630">Potassium</keyword>
<dbReference type="PRINTS" id="PR00169">
    <property type="entry name" value="KCHANNEL"/>
</dbReference>
<feature type="transmembrane region" description="Helical" evidence="14">
    <location>
        <begin position="418"/>
        <end position="439"/>
    </location>
</feature>
<keyword evidence="5 14" id="KW-0812">Transmembrane</keyword>
<dbReference type="GO" id="GO:0005267">
    <property type="term" value="F:potassium channel activity"/>
    <property type="evidence" value="ECO:0007669"/>
    <property type="project" value="UniProtKB-KW"/>
</dbReference>
<protein>
    <recommendedName>
        <fullName evidence="15">BTB domain-containing protein</fullName>
    </recommendedName>
</protein>
<dbReference type="GO" id="GO:0005886">
    <property type="term" value="C:plasma membrane"/>
    <property type="evidence" value="ECO:0007669"/>
    <property type="project" value="UniProtKB-SubCell"/>
</dbReference>
<dbReference type="SMART" id="SM00225">
    <property type="entry name" value="BTB"/>
    <property type="match status" value="1"/>
</dbReference>
<evidence type="ECO:0000313" key="17">
    <source>
        <dbReference type="Proteomes" id="UP001591681"/>
    </source>
</evidence>
<dbReference type="GO" id="GO:0034702">
    <property type="term" value="C:monoatomic ion channel complex"/>
    <property type="evidence" value="ECO:0007669"/>
    <property type="project" value="UniProtKB-KW"/>
</dbReference>
<evidence type="ECO:0000256" key="14">
    <source>
        <dbReference type="SAM" id="Phobius"/>
    </source>
</evidence>
<feature type="transmembrane region" description="Helical" evidence="14">
    <location>
        <begin position="451"/>
        <end position="468"/>
    </location>
</feature>
<evidence type="ECO:0000256" key="5">
    <source>
        <dbReference type="ARBA" id="ARBA00022692"/>
    </source>
</evidence>
<keyword evidence="10" id="KW-0406">Ion transport</keyword>
<dbReference type="AlphaFoldDB" id="A0ABD1KXV1"/>
<dbReference type="SUPFAM" id="SSF54695">
    <property type="entry name" value="POZ domain"/>
    <property type="match status" value="1"/>
</dbReference>
<reference evidence="16 17" key="1">
    <citation type="submission" date="2024-09" db="EMBL/GenBank/DDBJ databases">
        <title>A chromosome-level genome assembly of Gray's grenadier anchovy, Coilia grayii.</title>
        <authorList>
            <person name="Fu Z."/>
        </authorList>
    </citation>
    <scope>NUCLEOTIDE SEQUENCE [LARGE SCALE GENOMIC DNA]</scope>
    <source>
        <strain evidence="16">G4</strain>
        <tissue evidence="16">Muscle</tissue>
    </source>
</reference>
<feature type="domain" description="BTB" evidence="15">
    <location>
        <begin position="101"/>
        <end position="210"/>
    </location>
</feature>
<evidence type="ECO:0000256" key="2">
    <source>
        <dbReference type="ARBA" id="ARBA00022448"/>
    </source>
</evidence>
<keyword evidence="3" id="KW-1003">Cell membrane</keyword>
<sequence>MTLLAGDGSDYDYSALSCASDTSLNPPPIQEREATKGLYYKRAQLLSDCSHGAAAPISTTTTTATTTTSTSFPQLTGAVPCSGATLAPESALQPLGATRRVNVIINVGGLRYQLPWTTLEDFPLSRLGQLRLCSSFDEILRVCDDYDVARNEYFFDRSPCAFRCILTFLRAGKLRTLRDMCALSFREELLYWGVPEENLEWCCRRRVLQRVEECDELERAAQEDEDEDEDDEDSYEGGRRTRLGPRLGVCMRKLRDMVEKPHSGLPGKIFACLSVLFVTITAVNLSISTMPAMRAEEENGQCSQMCQNIFIVETVCVAWFSLEFTLRFIQDRSKLAFLRRPLNLIDVVAILPYYITLLVDVTSPGERKLGSGSSYLDKVGLVLRVLRALRILYVMRLARHSLGLQTLGLTARRCTREFGLLLLFLCVAIALFSPLLYLIENEVAATHEFSSIPATYWWAVITMTTVGYGDMVPRSIPGQVVALSSILSGILLMAFPVTSIFHTFSRSYVELKQEQQRLLQRRTHFLLRSRMANLGSSELSLQSDMLYPNSPSSSNSSSSSPPLQHREAQA</sequence>
<feature type="transmembrane region" description="Helical" evidence="14">
    <location>
        <begin position="269"/>
        <end position="289"/>
    </location>
</feature>
<evidence type="ECO:0000256" key="4">
    <source>
        <dbReference type="ARBA" id="ARBA00022538"/>
    </source>
</evidence>
<evidence type="ECO:0000256" key="3">
    <source>
        <dbReference type="ARBA" id="ARBA00022475"/>
    </source>
</evidence>
<evidence type="ECO:0000256" key="6">
    <source>
        <dbReference type="ARBA" id="ARBA00022826"/>
    </source>
</evidence>
<proteinExistence type="predicted"/>
<dbReference type="PANTHER" id="PTHR11537:SF88">
    <property type="entry name" value="POTASSIUM VOLTAGE-GATED CHANNEL SUBFAMILY G MEMBER 1"/>
    <property type="match status" value="1"/>
</dbReference>
<keyword evidence="12" id="KW-0407">Ion channel</keyword>
<accession>A0ABD1KXV1</accession>
<dbReference type="Gene3D" id="1.10.287.70">
    <property type="match status" value="1"/>
</dbReference>
<evidence type="ECO:0000256" key="8">
    <source>
        <dbReference type="ARBA" id="ARBA00022958"/>
    </source>
</evidence>
<evidence type="ECO:0000256" key="10">
    <source>
        <dbReference type="ARBA" id="ARBA00023065"/>
    </source>
</evidence>
<dbReference type="Pfam" id="PF00520">
    <property type="entry name" value="Ion_trans"/>
    <property type="match status" value="1"/>
</dbReference>
<dbReference type="InterPro" id="IPR027359">
    <property type="entry name" value="Volt_channel_dom_sf"/>
</dbReference>
<evidence type="ECO:0000259" key="15">
    <source>
        <dbReference type="SMART" id="SM00225"/>
    </source>
</evidence>
<comment type="subcellular location">
    <subcellularLocation>
        <location evidence="1">Cell membrane</location>
        <topology evidence="1">Multi-pass membrane protein</topology>
    </subcellularLocation>
</comment>
<dbReference type="InterPro" id="IPR028325">
    <property type="entry name" value="VG_K_chnl"/>
</dbReference>
<evidence type="ECO:0000256" key="9">
    <source>
        <dbReference type="ARBA" id="ARBA00022989"/>
    </source>
</evidence>
<dbReference type="InterPro" id="IPR000210">
    <property type="entry name" value="BTB/POZ_dom"/>
</dbReference>
<organism evidence="16 17">
    <name type="scientific">Coilia grayii</name>
    <name type="common">Gray's grenadier anchovy</name>
    <dbReference type="NCBI Taxonomy" id="363190"/>
    <lineage>
        <taxon>Eukaryota</taxon>
        <taxon>Metazoa</taxon>
        <taxon>Chordata</taxon>
        <taxon>Craniata</taxon>
        <taxon>Vertebrata</taxon>
        <taxon>Euteleostomi</taxon>
        <taxon>Actinopterygii</taxon>
        <taxon>Neopterygii</taxon>
        <taxon>Teleostei</taxon>
        <taxon>Clupei</taxon>
        <taxon>Clupeiformes</taxon>
        <taxon>Clupeoidei</taxon>
        <taxon>Engraulidae</taxon>
        <taxon>Coilinae</taxon>
        <taxon>Coilia</taxon>
    </lineage>
</organism>
<evidence type="ECO:0000256" key="1">
    <source>
        <dbReference type="ARBA" id="ARBA00004651"/>
    </source>
</evidence>
<dbReference type="Gene3D" id="3.30.710.10">
    <property type="entry name" value="Potassium Channel Kv1.1, Chain A"/>
    <property type="match status" value="1"/>
</dbReference>
<keyword evidence="9 14" id="KW-1133">Transmembrane helix</keyword>
<dbReference type="FunFam" id="3.30.710.10:FF:000019">
    <property type="entry name" value="Potassium voltage-gated channel, subfamily G, member 1"/>
    <property type="match status" value="1"/>
</dbReference>
<dbReference type="PRINTS" id="PR01491">
    <property type="entry name" value="KVCHANNEL"/>
</dbReference>
<dbReference type="PRINTS" id="PR01492">
    <property type="entry name" value="KV6CHANNEL"/>
</dbReference>
<dbReference type="Proteomes" id="UP001591681">
    <property type="component" value="Unassembled WGS sequence"/>
</dbReference>
<dbReference type="Gene3D" id="1.20.120.350">
    <property type="entry name" value="Voltage-gated potassium channels. Chain C"/>
    <property type="match status" value="1"/>
</dbReference>
<keyword evidence="7" id="KW-0851">Voltage-gated channel</keyword>
<dbReference type="InterPro" id="IPR003969">
    <property type="entry name" value="K_chnl_volt-dep_Kv6"/>
</dbReference>
<feature type="region of interest" description="Disordered" evidence="13">
    <location>
        <begin position="543"/>
        <end position="570"/>
    </location>
</feature>
<gene>
    <name evidence="16" type="ORF">ACEWY4_000719</name>
</gene>